<evidence type="ECO:0000313" key="7">
    <source>
        <dbReference type="EMBL" id="APG25912.1"/>
    </source>
</evidence>
<evidence type="ECO:0000256" key="2">
    <source>
        <dbReference type="ARBA" id="ARBA00022692"/>
    </source>
</evidence>
<feature type="transmembrane region" description="Helical" evidence="5">
    <location>
        <begin position="182"/>
        <end position="199"/>
    </location>
</feature>
<dbReference type="InterPro" id="IPR007016">
    <property type="entry name" value="O-antigen_ligase-rel_domated"/>
</dbReference>
<feature type="transmembrane region" description="Helical" evidence="5">
    <location>
        <begin position="31"/>
        <end position="47"/>
    </location>
</feature>
<feature type="transmembrane region" description="Helical" evidence="5">
    <location>
        <begin position="54"/>
        <end position="78"/>
    </location>
</feature>
<accession>A0A1L3GJ02</accession>
<dbReference type="PANTHER" id="PTHR37422:SF13">
    <property type="entry name" value="LIPOPOLYSACCHARIDE BIOSYNTHESIS PROTEIN PA4999-RELATED"/>
    <property type="match status" value="1"/>
</dbReference>
<keyword evidence="8" id="KW-1185">Reference proteome</keyword>
<evidence type="ECO:0000256" key="1">
    <source>
        <dbReference type="ARBA" id="ARBA00004141"/>
    </source>
</evidence>
<evidence type="ECO:0000256" key="3">
    <source>
        <dbReference type="ARBA" id="ARBA00022989"/>
    </source>
</evidence>
<dbReference type="PANTHER" id="PTHR37422">
    <property type="entry name" value="TEICHURONIC ACID BIOSYNTHESIS PROTEIN TUAE"/>
    <property type="match status" value="1"/>
</dbReference>
<feature type="transmembrane region" description="Helical" evidence="5">
    <location>
        <begin position="153"/>
        <end position="170"/>
    </location>
</feature>
<keyword evidence="4 5" id="KW-0472">Membrane</keyword>
<feature type="transmembrane region" description="Helical" evidence="5">
    <location>
        <begin position="229"/>
        <end position="247"/>
    </location>
</feature>
<feature type="transmembrane region" description="Helical" evidence="5">
    <location>
        <begin position="84"/>
        <end position="105"/>
    </location>
</feature>
<feature type="transmembrane region" description="Helical" evidence="5">
    <location>
        <begin position="316"/>
        <end position="337"/>
    </location>
</feature>
<dbReference type="EMBL" id="CP015518">
    <property type="protein sequence ID" value="APG25912.1"/>
    <property type="molecule type" value="Genomic_DNA"/>
</dbReference>
<dbReference type="KEGG" id="pace:A6070_07550"/>
<reference evidence="7 8" key="1">
    <citation type="journal article" date="2017" name="Genome Announc.">
        <title>Complete Genome Sequences of Two Acetylene-Fermenting Pelobacter acetylenicus Strains.</title>
        <authorList>
            <person name="Sutton J.M."/>
            <person name="Baesman S.M."/>
            <person name="Fierst J.L."/>
            <person name="Poret-Peterson A.T."/>
            <person name="Oremland R.S."/>
            <person name="Dunlap D.S."/>
            <person name="Akob D.M."/>
        </authorList>
    </citation>
    <scope>NUCLEOTIDE SEQUENCE [LARGE SCALE GENOMIC DNA]</scope>
    <source>
        <strain evidence="7 8">DSM 3247</strain>
    </source>
</reference>
<comment type="subcellular location">
    <subcellularLocation>
        <location evidence="1">Membrane</location>
        <topology evidence="1">Multi-pass membrane protein</topology>
    </subcellularLocation>
</comment>
<dbReference type="Proteomes" id="UP000182264">
    <property type="component" value="Chromosome"/>
</dbReference>
<feature type="transmembrane region" description="Helical" evidence="5">
    <location>
        <begin position="205"/>
        <end position="222"/>
    </location>
</feature>
<feature type="domain" description="O-antigen ligase-related" evidence="6">
    <location>
        <begin position="188"/>
        <end position="328"/>
    </location>
</feature>
<gene>
    <name evidence="7" type="ORF">A7E75_13515</name>
</gene>
<dbReference type="GO" id="GO:0016020">
    <property type="term" value="C:membrane"/>
    <property type="evidence" value="ECO:0007669"/>
    <property type="project" value="UniProtKB-SubCell"/>
</dbReference>
<dbReference type="Pfam" id="PF04932">
    <property type="entry name" value="Wzy_C"/>
    <property type="match status" value="1"/>
</dbReference>
<evidence type="ECO:0000313" key="8">
    <source>
        <dbReference type="Proteomes" id="UP000182264"/>
    </source>
</evidence>
<sequence length="400" mass="46363">MIKNKLFNIEFPLFIYVLSVILFSFHSENFIISYLSGVLLAVWFVVDKLIRKDFVIFGFTIYHTIFMAFLFLCSFGLISNPGGFERFLTVVQIFLLSIIVTDIVVIKKGLDAIKLAVISGCVYACFIVSLQQGSEMIYGNVDRVGSTLQNPNAFALALIVGMIFSFHEIITENKKFNKLRNILSVLLILWFGYYIIYYTGSRKGIILLFFINIMIFVYIFIYSKINQKIFVLFSFPIIEMILIYFLAKSPYFSRMRNLFVLLSGGSVSEGSMDVRTAMLLRAFDLWRQRPFWGWGIDQYRLVSGFNTYSHNNISEIIVNNGLIGFLFYYGMFFVLFLSIFKNITKQNKIIFWVMTGLIVLLMNDFGMVSYYSKIHWILFSTLVATIKINETRDKIAIQND</sequence>
<keyword evidence="2 5" id="KW-0812">Transmembrane</keyword>
<protein>
    <recommendedName>
        <fullName evidence="6">O-antigen ligase-related domain-containing protein</fullName>
    </recommendedName>
</protein>
<name>A0A1L3GJ02_SYNAC</name>
<dbReference type="STRING" id="29542.A6070_07550"/>
<evidence type="ECO:0000256" key="5">
    <source>
        <dbReference type="SAM" id="Phobius"/>
    </source>
</evidence>
<keyword evidence="3 5" id="KW-1133">Transmembrane helix</keyword>
<organism evidence="7 8">
    <name type="scientific">Syntrophotalea acetylenica</name>
    <name type="common">Pelobacter acetylenicus</name>
    <dbReference type="NCBI Taxonomy" id="29542"/>
    <lineage>
        <taxon>Bacteria</taxon>
        <taxon>Pseudomonadati</taxon>
        <taxon>Thermodesulfobacteriota</taxon>
        <taxon>Desulfuromonadia</taxon>
        <taxon>Desulfuromonadales</taxon>
        <taxon>Syntrophotaleaceae</taxon>
        <taxon>Syntrophotalea</taxon>
    </lineage>
</organism>
<proteinExistence type="predicted"/>
<feature type="transmembrane region" description="Helical" evidence="5">
    <location>
        <begin position="7"/>
        <end position="25"/>
    </location>
</feature>
<feature type="transmembrane region" description="Helical" evidence="5">
    <location>
        <begin position="112"/>
        <end position="133"/>
    </location>
</feature>
<dbReference type="InterPro" id="IPR051533">
    <property type="entry name" value="WaaL-like"/>
</dbReference>
<dbReference type="AlphaFoldDB" id="A0A1L3GJ02"/>
<evidence type="ECO:0000256" key="4">
    <source>
        <dbReference type="ARBA" id="ARBA00023136"/>
    </source>
</evidence>
<evidence type="ECO:0000259" key="6">
    <source>
        <dbReference type="Pfam" id="PF04932"/>
    </source>
</evidence>
<feature type="transmembrane region" description="Helical" evidence="5">
    <location>
        <begin position="349"/>
        <end position="371"/>
    </location>
</feature>